<feature type="transmembrane region" description="Helical" evidence="18">
    <location>
        <begin position="138"/>
        <end position="157"/>
    </location>
</feature>
<dbReference type="InterPro" id="IPR036412">
    <property type="entry name" value="HAD-like_sf"/>
</dbReference>
<dbReference type="Pfam" id="PF00689">
    <property type="entry name" value="Cation_ATPase_C"/>
    <property type="match status" value="1"/>
</dbReference>
<dbReference type="FunFam" id="2.70.150.10:FF:000061">
    <property type="entry name" value="Calcium-transporting ATPase"/>
    <property type="match status" value="1"/>
</dbReference>
<keyword evidence="12" id="KW-0915">Sodium</keyword>
<evidence type="ECO:0000256" key="15">
    <source>
        <dbReference type="ARBA" id="ARBA00023201"/>
    </source>
</evidence>
<dbReference type="GO" id="GO:0005388">
    <property type="term" value="F:P-type calcium transporter activity"/>
    <property type="evidence" value="ECO:0007669"/>
    <property type="project" value="UniProtKB-EC"/>
</dbReference>
<comment type="similarity">
    <text evidence="18">Belongs to the cation transport ATPase (P-type) (TC 3.A.3) family.</text>
</comment>
<feature type="transmembrane region" description="Helical" evidence="18">
    <location>
        <begin position="802"/>
        <end position="824"/>
    </location>
</feature>
<feature type="transmembrane region" description="Helical" evidence="18">
    <location>
        <begin position="349"/>
        <end position="374"/>
    </location>
</feature>
<dbReference type="InterPro" id="IPR006068">
    <property type="entry name" value="ATPase_P-typ_cation-transptr_C"/>
</dbReference>
<dbReference type="SUPFAM" id="SSF81660">
    <property type="entry name" value="Metal cation-transporting ATPase, ATP-binding domain N"/>
    <property type="match status" value="1"/>
</dbReference>
<comment type="catalytic activity">
    <reaction evidence="16 18">
        <text>Ca(2+)(in) + ATP + H2O = Ca(2+)(out) + ADP + phosphate + H(+)</text>
        <dbReference type="Rhea" id="RHEA:18105"/>
        <dbReference type="ChEBI" id="CHEBI:15377"/>
        <dbReference type="ChEBI" id="CHEBI:15378"/>
        <dbReference type="ChEBI" id="CHEBI:29108"/>
        <dbReference type="ChEBI" id="CHEBI:30616"/>
        <dbReference type="ChEBI" id="CHEBI:43474"/>
        <dbReference type="ChEBI" id="CHEBI:456216"/>
        <dbReference type="EC" id="7.2.2.10"/>
    </reaction>
</comment>
<evidence type="ECO:0000256" key="11">
    <source>
        <dbReference type="ARBA" id="ARBA00022989"/>
    </source>
</evidence>
<dbReference type="InterPro" id="IPR023299">
    <property type="entry name" value="ATPase_P-typ_cyto_dom_N"/>
</dbReference>
<dbReference type="NCBIfam" id="TIGR01517">
    <property type="entry name" value="ATPase-IIB_Ca"/>
    <property type="match status" value="1"/>
</dbReference>
<feature type="transmembrane region" description="Helical" evidence="18">
    <location>
        <begin position="990"/>
        <end position="1011"/>
    </location>
</feature>
<dbReference type="Gene3D" id="3.40.1110.10">
    <property type="entry name" value="Calcium-transporting ATPase, cytoplasmic domain N"/>
    <property type="match status" value="1"/>
</dbReference>
<comment type="function">
    <text evidence="18">Catalyzes the hydrolysis of ATP coupled with the transport of calcium.</text>
</comment>
<dbReference type="Pfam" id="PF00690">
    <property type="entry name" value="Cation_ATPase_N"/>
    <property type="match status" value="1"/>
</dbReference>
<evidence type="ECO:0000256" key="10">
    <source>
        <dbReference type="ARBA" id="ARBA00022967"/>
    </source>
</evidence>
<evidence type="ECO:0000259" key="21">
    <source>
        <dbReference type="Pfam" id="PF00689"/>
    </source>
</evidence>
<dbReference type="Gene3D" id="3.40.50.1000">
    <property type="entry name" value="HAD superfamily/HAD-like"/>
    <property type="match status" value="1"/>
</dbReference>
<dbReference type="EC" id="7.2.2.10" evidence="18"/>
<dbReference type="CDD" id="cd02081">
    <property type="entry name" value="P-type_ATPase_Ca_PMCA-like"/>
    <property type="match status" value="1"/>
</dbReference>
<dbReference type="PANTHER" id="PTHR24093:SF369">
    <property type="entry name" value="CALCIUM-TRANSPORTING ATPASE"/>
    <property type="match status" value="1"/>
</dbReference>
<accession>Q3SEE3</accession>
<feature type="transmembrane region" description="Helical" evidence="18">
    <location>
        <begin position="958"/>
        <end position="978"/>
    </location>
</feature>
<keyword evidence="8 18" id="KW-0067">ATP-binding</keyword>
<keyword evidence="15" id="KW-0739">Sodium transport</keyword>
<dbReference type="InterPro" id="IPR059000">
    <property type="entry name" value="ATPase_P-type_domA"/>
</dbReference>
<dbReference type="NCBIfam" id="TIGR01494">
    <property type="entry name" value="ATPase_P-type"/>
    <property type="match status" value="2"/>
</dbReference>
<keyword evidence="11 18" id="KW-1133">Transmembrane helix</keyword>
<dbReference type="SUPFAM" id="SSF81665">
    <property type="entry name" value="Calcium ATPase, transmembrane domain M"/>
    <property type="match status" value="1"/>
</dbReference>
<evidence type="ECO:0000256" key="16">
    <source>
        <dbReference type="ARBA" id="ARBA00048694"/>
    </source>
</evidence>
<dbReference type="GO" id="GO:0005524">
    <property type="term" value="F:ATP binding"/>
    <property type="evidence" value="ECO:0007669"/>
    <property type="project" value="UniProtKB-KW"/>
</dbReference>
<keyword evidence="7 18" id="KW-0106">Calcium</keyword>
<dbReference type="InterPro" id="IPR044492">
    <property type="entry name" value="P_typ_ATPase_HD_dom"/>
</dbReference>
<feature type="transmembrane region" description="Helical" evidence="18">
    <location>
        <begin position="308"/>
        <end position="329"/>
    </location>
</feature>
<dbReference type="Gene3D" id="1.20.1110.10">
    <property type="entry name" value="Calcium-transporting ATPase, transmembrane domain"/>
    <property type="match status" value="1"/>
</dbReference>
<keyword evidence="5" id="KW-0479">Metal-binding</keyword>
<keyword evidence="10" id="KW-1278">Translocase</keyword>
<dbReference type="GO" id="GO:0008554">
    <property type="term" value="F:P-type sodium transporter activity"/>
    <property type="evidence" value="ECO:0007669"/>
    <property type="project" value="UniProtKB-EC"/>
</dbReference>
<keyword evidence="3 18" id="KW-0109">Calcium transport</keyword>
<feature type="domain" description="Cation-transporting P-type ATPase N-terminal" evidence="22">
    <location>
        <begin position="57"/>
        <end position="120"/>
    </location>
</feature>
<comment type="subcellular location">
    <subcellularLocation>
        <location evidence="1">Endomembrane system</location>
        <topology evidence="1">Multi-pass membrane protein</topology>
    </subcellularLocation>
    <subcellularLocation>
        <location evidence="18">Membrane</location>
        <topology evidence="18">Multi-pass membrane protein</topology>
    </subcellularLocation>
</comment>
<reference evidence="23" key="1">
    <citation type="submission" date="2005-01" db="EMBL/GenBank/DDBJ databases">
        <authorList>
            <person name="Genoscope"/>
        </authorList>
    </citation>
    <scope>NUCLEOTIDE SEQUENCE</scope>
</reference>
<dbReference type="Pfam" id="PF13246">
    <property type="entry name" value="Cation_ATPase"/>
    <property type="match status" value="1"/>
</dbReference>
<dbReference type="Gene3D" id="2.70.150.10">
    <property type="entry name" value="Calcium-transporting ATPase, cytoplasmic transduction domain A"/>
    <property type="match status" value="1"/>
</dbReference>
<evidence type="ECO:0000256" key="6">
    <source>
        <dbReference type="ARBA" id="ARBA00022741"/>
    </source>
</evidence>
<dbReference type="GO" id="GO:0016020">
    <property type="term" value="C:membrane"/>
    <property type="evidence" value="ECO:0007669"/>
    <property type="project" value="UniProtKB-SubCell"/>
</dbReference>
<evidence type="ECO:0000256" key="17">
    <source>
        <dbReference type="ARBA" id="ARBA00049499"/>
    </source>
</evidence>
<evidence type="ECO:0000256" key="4">
    <source>
        <dbReference type="ARBA" id="ARBA00022692"/>
    </source>
</evidence>
<feature type="transmembrane region" description="Helical" evidence="18">
    <location>
        <begin position="876"/>
        <end position="898"/>
    </location>
</feature>
<feature type="transmembrane region" description="Helical" evidence="18">
    <location>
        <begin position="844"/>
        <end position="864"/>
    </location>
</feature>
<keyword evidence="9" id="KW-0460">Magnesium</keyword>
<dbReference type="AlphaFoldDB" id="Q3SEE3"/>
<evidence type="ECO:0000313" key="23">
    <source>
        <dbReference type="EMBL" id="CAI38981.1"/>
    </source>
</evidence>
<comment type="catalytic activity">
    <reaction evidence="17">
        <text>Na(+)(in) + ATP + H2O = Na(+)(out) + ADP + phosphate + H(+)</text>
        <dbReference type="Rhea" id="RHEA:14633"/>
        <dbReference type="ChEBI" id="CHEBI:15377"/>
        <dbReference type="ChEBI" id="CHEBI:15378"/>
        <dbReference type="ChEBI" id="CHEBI:29101"/>
        <dbReference type="ChEBI" id="CHEBI:30616"/>
        <dbReference type="ChEBI" id="CHEBI:43474"/>
        <dbReference type="ChEBI" id="CHEBI:456216"/>
        <dbReference type="EC" id="7.2.2.3"/>
    </reaction>
    <physiologicalReaction direction="left-to-right" evidence="17">
        <dbReference type="Rhea" id="RHEA:14634"/>
    </physiologicalReaction>
</comment>
<dbReference type="SUPFAM" id="SSF56784">
    <property type="entry name" value="HAD-like"/>
    <property type="match status" value="1"/>
</dbReference>
<keyword evidence="2 18" id="KW-0813">Transport</keyword>
<dbReference type="GO" id="GO:0012505">
    <property type="term" value="C:endomembrane system"/>
    <property type="evidence" value="ECO:0007669"/>
    <property type="project" value="UniProtKB-SubCell"/>
</dbReference>
<dbReference type="GO" id="GO:0046872">
    <property type="term" value="F:metal ion binding"/>
    <property type="evidence" value="ECO:0007669"/>
    <property type="project" value="UniProtKB-KW"/>
</dbReference>
<evidence type="ECO:0000256" key="9">
    <source>
        <dbReference type="ARBA" id="ARBA00022842"/>
    </source>
</evidence>
<gene>
    <name evidence="23" type="primary">PMCA11</name>
</gene>
<dbReference type="GO" id="GO:0016887">
    <property type="term" value="F:ATP hydrolysis activity"/>
    <property type="evidence" value="ECO:0007669"/>
    <property type="project" value="InterPro"/>
</dbReference>
<evidence type="ECO:0000256" key="1">
    <source>
        <dbReference type="ARBA" id="ARBA00004127"/>
    </source>
</evidence>
<dbReference type="Pfam" id="PF00122">
    <property type="entry name" value="E1-E2_ATPase"/>
    <property type="match status" value="1"/>
</dbReference>
<reference evidence="23" key="2">
    <citation type="submission" date="2005-09" db="EMBL/GenBank/DDBJ databases">
        <title>Plasma membrane calcium ATPase of Paramecium tetraurelia: possible roles in chemosensory transduction.</title>
        <authorList>
            <person name="Yano J."/>
            <person name="Valentine M."/>
            <person name="Keiser M."/>
            <person name="Pan Y."/>
            <person name="Zhukovaskaya M."/>
            <person name="Preston R.R."/>
            <person name="Ray K."/>
            <person name="Chandran S."/>
            <person name="Well R."/>
            <person name="van Houten J.L."/>
        </authorList>
    </citation>
    <scope>NUCLEOTIDE SEQUENCE</scope>
</reference>
<dbReference type="FunFam" id="3.40.1110.10:FF:000045">
    <property type="entry name" value="Calcium-transporting ATPase"/>
    <property type="match status" value="1"/>
</dbReference>
<dbReference type="FunFam" id="3.40.50.1000:FF:000191">
    <property type="entry name" value="Calcium-transporting ATPase"/>
    <property type="match status" value="1"/>
</dbReference>
<evidence type="ECO:0000256" key="12">
    <source>
        <dbReference type="ARBA" id="ARBA00023053"/>
    </source>
</evidence>
<keyword evidence="6 18" id="KW-0547">Nucleotide-binding</keyword>
<feature type="transmembrane region" description="Helical" evidence="18">
    <location>
        <begin position="918"/>
        <end position="937"/>
    </location>
</feature>
<keyword evidence="14 18" id="KW-0472">Membrane</keyword>
<evidence type="ECO:0000256" key="18">
    <source>
        <dbReference type="RuleBase" id="RU361146"/>
    </source>
</evidence>
<dbReference type="InterPro" id="IPR023298">
    <property type="entry name" value="ATPase_P-typ_TM_dom_sf"/>
</dbReference>
<dbReference type="SFLD" id="SFLDG00002">
    <property type="entry name" value="C1.7:_P-type_atpase_like"/>
    <property type="match status" value="1"/>
</dbReference>
<name>Q3SEE3_PARTE</name>
<evidence type="ECO:0000259" key="22">
    <source>
        <dbReference type="Pfam" id="PF00690"/>
    </source>
</evidence>
<dbReference type="PROSITE" id="PS00154">
    <property type="entry name" value="ATPASE_E1_E2"/>
    <property type="match status" value="1"/>
</dbReference>
<evidence type="ECO:0000256" key="3">
    <source>
        <dbReference type="ARBA" id="ARBA00022568"/>
    </source>
</evidence>
<dbReference type="SUPFAM" id="SSF81653">
    <property type="entry name" value="Calcium ATPase, transduction domain A"/>
    <property type="match status" value="1"/>
</dbReference>
<dbReference type="EMBL" id="CR932152">
    <property type="protein sequence ID" value="CAI38981.1"/>
    <property type="molecule type" value="Genomic_DNA"/>
</dbReference>
<feature type="transmembrane region" description="Helical" evidence="18">
    <location>
        <begin position="109"/>
        <end position="126"/>
    </location>
</feature>
<evidence type="ECO:0000259" key="20">
    <source>
        <dbReference type="Pfam" id="PF00122"/>
    </source>
</evidence>
<dbReference type="InterPro" id="IPR018303">
    <property type="entry name" value="ATPase_P-typ_P_site"/>
</dbReference>
<dbReference type="InterPro" id="IPR023214">
    <property type="entry name" value="HAD_sf"/>
</dbReference>
<dbReference type="FunFam" id="3.40.50.1000:FF:000001">
    <property type="entry name" value="Phospholipid-transporting ATPase IC"/>
    <property type="match status" value="1"/>
</dbReference>
<dbReference type="InterPro" id="IPR001757">
    <property type="entry name" value="P_typ_ATPase"/>
</dbReference>
<evidence type="ECO:0000256" key="5">
    <source>
        <dbReference type="ARBA" id="ARBA00022723"/>
    </source>
</evidence>
<sequence>MKHQYSKQQDSQDYEQMRGIEDFKDLFQLTSINDGSSLQRVQKWGGDQGLAKQLKSNQLVYAIDQQRQKGIDSEAQVIENREKYGNNDPIEKESESLCDLILECFGDTMLQILLLAAFVSTIIGMVNEGVATGWTEGATIFFAVFLIVSITAGNNYLKERQFQQLRRRLDEGIVQVVRGGIVEISIKDIVVGDVLQFGIGDMFAVDGLMIQGSSVKVDESAMTGESDEIKKLPFSEMIQQSKLPLDSHHCSPFLISGTKCLDGNGYMLVLQVGQNTVQGQLKLLLNQDNPPTPLQQKLEGVAEDIGKLGTLVAILTFIALMGHLIYDVFVLHKHDFLTLKTFSFIIDAFMIGVTIIVVAVPEGLPLAVTIALAYSVGKMKDEQNLVKNLASCETMGGANNICSDKTGTLTQNVMSVTTIWSENSFILKDQLTSNNNLLSKQTVEIMAESICYNSNANPTKDKNSNRWIQIGNKTECALIELADLFGFKYANYRQNDKILRQIPFSSKRKKMSTAVLNQKNQTVRIFTKGASEIILAQCFKYVSKGGNEMLLDKAKKDDILHNVIEQYASQCLRTIAIAYRDFEPQSSSFKGSTVNMKAHIHQIPEDDLDKDLTLIAICGIKDPIRADVPNAIKLCNQSGVVVRMVTGDNIITAQSIAKECGILEQGRAQQEFEVIEGKKFRELVGGLMTVKDDEGKEIKKIKNMQIFSKISREMRVMARASPEDKYLLVTGLIEEGNVVAVTGDGTNDAPALKKADVGFAMGITGSDVAKDAADIILIDDNFNSILTAMIWGRNIYDCIRKFIQFQLTVNLVALFMSFTGAVILKQSPLNAIEMLWVNLIMDTFASLALATEPPSITVLSRLPYRRTDQIVSPTMYRTIVGASVYQITILSFILFLLPNYVDCSMPPELVGLKYPSNVVQMSIFFQAFVLMQVFNSISCRQLDYHTKNPFSNFCNNPLFWIVQTITVIVQILLIQYGGRYVKVSHLTSSQHLLCFGFGVFGIVFSLLFKFIPESICQKIHLFREDEIKTDKMDDTLTSRLRRKSTMRLHTSQRSKVEGGSLQKMSSQKI</sequence>
<feature type="domain" description="Cation-transporting P-type ATPase C-terminal" evidence="21">
    <location>
        <begin position="827"/>
        <end position="1011"/>
    </location>
</feature>
<dbReference type="InterPro" id="IPR008250">
    <property type="entry name" value="ATPase_P-typ_transduc_dom_A_sf"/>
</dbReference>
<keyword evidence="13 18" id="KW-0406">Ion transport</keyword>
<keyword evidence="4 18" id="KW-0812">Transmembrane</keyword>
<feature type="region of interest" description="Disordered" evidence="19">
    <location>
        <begin position="1046"/>
        <end position="1069"/>
    </location>
</feature>
<dbReference type="InterPro" id="IPR004014">
    <property type="entry name" value="ATPase_P-typ_cation-transptr_N"/>
</dbReference>
<dbReference type="InterPro" id="IPR006408">
    <property type="entry name" value="P-type_ATPase_IIB"/>
</dbReference>
<evidence type="ECO:0000256" key="13">
    <source>
        <dbReference type="ARBA" id="ARBA00023065"/>
    </source>
</evidence>
<evidence type="ECO:0000256" key="19">
    <source>
        <dbReference type="SAM" id="MobiDB-lite"/>
    </source>
</evidence>
<evidence type="ECO:0000256" key="2">
    <source>
        <dbReference type="ARBA" id="ARBA00022448"/>
    </source>
</evidence>
<dbReference type="PANTHER" id="PTHR24093">
    <property type="entry name" value="CATION TRANSPORTING ATPASE"/>
    <property type="match status" value="1"/>
</dbReference>
<dbReference type="SFLD" id="SFLDF00027">
    <property type="entry name" value="p-type_atpase"/>
    <property type="match status" value="1"/>
</dbReference>
<dbReference type="SFLD" id="SFLDS00003">
    <property type="entry name" value="Haloacid_Dehalogenase"/>
    <property type="match status" value="1"/>
</dbReference>
<proteinExistence type="inferred from homology"/>
<evidence type="ECO:0000256" key="14">
    <source>
        <dbReference type="ARBA" id="ARBA00023136"/>
    </source>
</evidence>
<dbReference type="FunFam" id="1.20.1110.10:FF:000039">
    <property type="entry name" value="Calcium-transporting ATPase"/>
    <property type="match status" value="1"/>
</dbReference>
<organism evidence="23">
    <name type="scientific">Paramecium tetraurelia</name>
    <dbReference type="NCBI Taxonomy" id="5888"/>
    <lineage>
        <taxon>Eukaryota</taxon>
        <taxon>Sar</taxon>
        <taxon>Alveolata</taxon>
        <taxon>Ciliophora</taxon>
        <taxon>Intramacronucleata</taxon>
        <taxon>Oligohymenophorea</taxon>
        <taxon>Peniculida</taxon>
        <taxon>Parameciidae</taxon>
        <taxon>Paramecium</taxon>
    </lineage>
</organism>
<dbReference type="PRINTS" id="PR00119">
    <property type="entry name" value="CATATPASE"/>
</dbReference>
<evidence type="ECO:0000256" key="7">
    <source>
        <dbReference type="ARBA" id="ARBA00022837"/>
    </source>
</evidence>
<feature type="domain" description="P-type ATPase A" evidence="20">
    <location>
        <begin position="172"/>
        <end position="282"/>
    </location>
</feature>
<protein>
    <recommendedName>
        <fullName evidence="18">Calcium-transporting ATPase</fullName>
        <ecNumber evidence="18">7.2.2.10</ecNumber>
    </recommendedName>
</protein>
<evidence type="ECO:0000256" key="8">
    <source>
        <dbReference type="ARBA" id="ARBA00022840"/>
    </source>
</evidence>